<sequence length="98" mass="10937">MDVISLNQANIGQIVTMTRGKDEGLHGVIISIIDQRFVLVADGDKRKMKHPKKKNLSHLILSDVISPEIKSSISETGFVTDAKLRYVLQKYTARISES</sequence>
<dbReference type="InterPro" id="IPR008991">
    <property type="entry name" value="Translation_prot_SH3-like_sf"/>
</dbReference>
<dbReference type="EMBL" id="CP021059">
    <property type="protein sequence ID" value="ARQ06010.1"/>
    <property type="molecule type" value="Genomic_DNA"/>
</dbReference>
<evidence type="ECO:0000256" key="1">
    <source>
        <dbReference type="ARBA" id="ARBA00022980"/>
    </source>
</evidence>
<organism evidence="3 4">
    <name type="scientific">Macrococcoides canis</name>
    <dbReference type="NCBI Taxonomy" id="1855823"/>
    <lineage>
        <taxon>Bacteria</taxon>
        <taxon>Bacillati</taxon>
        <taxon>Bacillota</taxon>
        <taxon>Bacilli</taxon>
        <taxon>Bacillales</taxon>
        <taxon>Staphylococcaceae</taxon>
        <taxon>Macrococcoides</taxon>
    </lineage>
</organism>
<accession>A0A1W7AA82</accession>
<keyword evidence="1 3" id="KW-0689">Ribosomal protein</keyword>
<keyword evidence="4" id="KW-1185">Reference proteome</keyword>
<dbReference type="GO" id="GO:0005840">
    <property type="term" value="C:ribosome"/>
    <property type="evidence" value="ECO:0007669"/>
    <property type="project" value="UniProtKB-KW"/>
</dbReference>
<dbReference type="InterPro" id="IPR041985">
    <property type="entry name" value="Ribosomal_eL14_KOW"/>
</dbReference>
<evidence type="ECO:0000313" key="3">
    <source>
        <dbReference type="EMBL" id="ARQ06010.1"/>
    </source>
</evidence>
<dbReference type="CDD" id="cd06088">
    <property type="entry name" value="KOW_RPL14"/>
    <property type="match status" value="1"/>
</dbReference>
<protein>
    <submittedName>
        <fullName evidence="3">50S ribosomal protein L14e</fullName>
    </submittedName>
</protein>
<gene>
    <name evidence="3" type="ORF">MCCS_03420</name>
</gene>
<dbReference type="SUPFAM" id="SSF50104">
    <property type="entry name" value="Translation proteins SH3-like domain"/>
    <property type="match status" value="1"/>
</dbReference>
<evidence type="ECO:0000256" key="2">
    <source>
        <dbReference type="ARBA" id="ARBA00023274"/>
    </source>
</evidence>
<reference evidence="3 4" key="1">
    <citation type="journal article" date="2017" name="Int. J. Syst. Evol. Microbiol.">
        <title>Macrococcus canis sp. nov., a skin bacterium associated with infections in dogs.</title>
        <authorList>
            <person name="Gobeli Brawand S."/>
            <person name="Cotting K."/>
            <person name="Gomez-Sanz E."/>
            <person name="Collaud A."/>
            <person name="Thomann A."/>
            <person name="Brodard I."/>
            <person name="Rodriguez-Campos S."/>
            <person name="Strauss C."/>
            <person name="Perreten V."/>
        </authorList>
    </citation>
    <scope>NUCLEOTIDE SEQUENCE [LARGE SCALE GENOMIC DNA]</scope>
    <source>
        <strain evidence="3 4">KM45013</strain>
    </source>
</reference>
<evidence type="ECO:0000313" key="4">
    <source>
        <dbReference type="Proteomes" id="UP000194154"/>
    </source>
</evidence>
<dbReference type="Proteomes" id="UP000194154">
    <property type="component" value="Chromosome"/>
</dbReference>
<dbReference type="Gene3D" id="2.30.30.30">
    <property type="match status" value="1"/>
</dbReference>
<dbReference type="STRING" id="1855823.MCCS_03420"/>
<dbReference type="GO" id="GO:1990904">
    <property type="term" value="C:ribonucleoprotein complex"/>
    <property type="evidence" value="ECO:0007669"/>
    <property type="project" value="UniProtKB-KW"/>
</dbReference>
<keyword evidence="2" id="KW-0687">Ribonucleoprotein</keyword>
<proteinExistence type="predicted"/>
<dbReference type="AlphaFoldDB" id="A0A1W7AA82"/>
<dbReference type="InterPro" id="IPR014722">
    <property type="entry name" value="Rib_uL2_dom2"/>
</dbReference>
<dbReference type="KEGG" id="mcak:MCCS_03420"/>
<name>A0A1W7AA82_9STAP</name>